<accession>A0ABV3YE35</accession>
<comment type="caution">
    <text evidence="2">The sequence shown here is derived from an EMBL/GenBank/DDBJ whole genome shotgun (WGS) entry which is preliminary data.</text>
</comment>
<dbReference type="RefSeq" id="WP_061229167.1">
    <property type="nucleotide sequence ID" value="NZ_JALXSS010000062.1"/>
</dbReference>
<dbReference type="InterPro" id="IPR014914">
    <property type="entry name" value="RES_dom"/>
</dbReference>
<name>A0ABV3YE35_9ACTN</name>
<gene>
    <name evidence="2" type="ORF">AB6N35_02435</name>
</gene>
<protein>
    <submittedName>
        <fullName evidence="2">RES family NAD+ phosphorylase</fullName>
    </submittedName>
</protein>
<dbReference type="Pfam" id="PF08808">
    <property type="entry name" value="RES"/>
    <property type="match status" value="1"/>
</dbReference>
<dbReference type="Proteomes" id="UP001560293">
    <property type="component" value="Unassembled WGS sequence"/>
</dbReference>
<sequence length="215" mass="23558">MASVRKAPPRIHVERAAFRQVGHAQPPLWHDAGLGGVPVQSSGRWHRRGEGYAQYLALSPAGAWAELVRYFALRTPEAVVEQRRSLWQAYVVLDDVADLSTFDDWTACGLDPEVAVADDHAECQKLAAWLQGERYRGVLAPSAALPGSVNLTVFGGRYEQLAADDPSAVRGRDPDRWLRVALAAEGAHPPKELVTRTRYRGQPHGGYEDWAAGTG</sequence>
<evidence type="ECO:0000313" key="2">
    <source>
        <dbReference type="EMBL" id="MEX6463215.1"/>
    </source>
</evidence>
<feature type="domain" description="RES" evidence="1">
    <location>
        <begin position="22"/>
        <end position="163"/>
    </location>
</feature>
<proteinExistence type="predicted"/>
<evidence type="ECO:0000259" key="1">
    <source>
        <dbReference type="Pfam" id="PF08808"/>
    </source>
</evidence>
<evidence type="ECO:0000313" key="3">
    <source>
        <dbReference type="Proteomes" id="UP001560293"/>
    </source>
</evidence>
<organism evidence="2 3">
    <name type="scientific">Dietzia cinnamea</name>
    <dbReference type="NCBI Taxonomy" id="321318"/>
    <lineage>
        <taxon>Bacteria</taxon>
        <taxon>Bacillati</taxon>
        <taxon>Actinomycetota</taxon>
        <taxon>Actinomycetes</taxon>
        <taxon>Mycobacteriales</taxon>
        <taxon>Dietziaceae</taxon>
        <taxon>Dietzia</taxon>
    </lineage>
</organism>
<keyword evidence="3" id="KW-1185">Reference proteome</keyword>
<dbReference type="EMBL" id="JBFTEZ010000002">
    <property type="protein sequence ID" value="MEX6463215.1"/>
    <property type="molecule type" value="Genomic_DNA"/>
</dbReference>
<reference evidence="3" key="1">
    <citation type="submission" date="2024-07" db="EMBL/GenBank/DDBJ databases">
        <title>Pseudomonas strain that inhibits Aeromonas fish pathogens.</title>
        <authorList>
            <person name="Wildschutte H."/>
        </authorList>
    </citation>
    <scope>NUCLEOTIDE SEQUENCE [LARGE SCALE GENOMIC DNA]</scope>
    <source>
        <strain evidence="3">n60</strain>
    </source>
</reference>